<evidence type="ECO:0000313" key="2">
    <source>
        <dbReference type="EMBL" id="UTX42464.1"/>
    </source>
</evidence>
<dbReference type="EMBL" id="CP119062">
    <property type="protein sequence ID" value="WEL37909.1"/>
    <property type="molecule type" value="Genomic_DNA"/>
</dbReference>
<dbReference type="OrthoDB" id="2190878at2759"/>
<protein>
    <recommendedName>
        <fullName evidence="6">RING-type domain-containing protein</fullName>
    </recommendedName>
</protein>
<keyword evidence="1" id="KW-0472">Membrane</keyword>
<evidence type="ECO:0000313" key="4">
    <source>
        <dbReference type="Proteomes" id="UP001059546"/>
    </source>
</evidence>
<dbReference type="Proteomes" id="UP001217963">
    <property type="component" value="Chromosome I"/>
</dbReference>
<reference evidence="2" key="1">
    <citation type="submission" date="2021-05" db="EMBL/GenBank/DDBJ databases">
        <title>Encephalitozoon hellem ATCC 50604 Complete Genome.</title>
        <authorList>
            <person name="Mascarenhas dos Santos A.C."/>
            <person name="Julian A.T."/>
            <person name="Pombert J.-F."/>
        </authorList>
    </citation>
    <scope>NUCLEOTIDE SEQUENCE</scope>
    <source>
        <strain evidence="2">ATCC 50604</strain>
    </source>
</reference>
<keyword evidence="1" id="KW-1133">Transmembrane helix</keyword>
<dbReference type="AlphaFoldDB" id="A0A9Q9C1N3"/>
<keyword evidence="1" id="KW-0812">Transmembrane</keyword>
<sequence length="320" mass="37384">MKLRSRKIKKRCLIFLVLLSNLLLILFLRHMNRMNITNKVDMGRLKWFGTSTMVVSGLEAFRDVRFSDAISAGELISIDILDHGDAVDSILSRVNTEVREVLLIDARRLRGLNHSTFPRFEREKLNCSLGVDYIEELAKDFIRRVNNGRIKYPQDNSAAKEYVIKLKSFVKKQTKGEDRSEMIRLVNKMFPTIDISFYTYIMMVLLNIREMIVEDFHAIEESFKCNKIYSISNDKINKLGRMIMRTRAFSDRMPKWDVCDVCCKVFTGEGRASLQKLVCNDVICRRCLKQSFLYLSDDLCVKCRERYDTLSDDISQDLFD</sequence>
<gene>
    <name evidence="2" type="ORF">GPU96_01g01680</name>
    <name evidence="3" type="ORF">PFJ87_01g01630</name>
</gene>
<reference evidence="3 5" key="2">
    <citation type="submission" date="2023-02" db="EMBL/GenBank/DDBJ databases">
        <title>Encephalitozoon hellem ATCC 50451 complete genome.</title>
        <authorList>
            <person name="Mascarenhas dos Santos A.C."/>
            <person name="Julian A.T."/>
            <person name="Pombert J.-F."/>
        </authorList>
    </citation>
    <scope>NUCLEOTIDE SEQUENCE [LARGE SCALE GENOMIC DNA]</scope>
    <source>
        <strain evidence="3 5">ATCC 50451</strain>
    </source>
</reference>
<feature type="transmembrane region" description="Helical" evidence="1">
    <location>
        <begin position="12"/>
        <end position="31"/>
    </location>
</feature>
<name>A0A9Q9C1N3_ENCHE</name>
<dbReference type="Proteomes" id="UP001059546">
    <property type="component" value="Chromosome I"/>
</dbReference>
<evidence type="ECO:0000313" key="5">
    <source>
        <dbReference type="Proteomes" id="UP001217963"/>
    </source>
</evidence>
<proteinExistence type="predicted"/>
<evidence type="ECO:0008006" key="6">
    <source>
        <dbReference type="Google" id="ProtNLM"/>
    </source>
</evidence>
<keyword evidence="5" id="KW-1185">Reference proteome</keyword>
<organism evidence="2 4">
    <name type="scientific">Encephalitozoon hellem</name>
    <name type="common">Microsporidian parasite</name>
    <dbReference type="NCBI Taxonomy" id="27973"/>
    <lineage>
        <taxon>Eukaryota</taxon>
        <taxon>Fungi</taxon>
        <taxon>Fungi incertae sedis</taxon>
        <taxon>Microsporidia</taxon>
        <taxon>Unikaryonidae</taxon>
        <taxon>Encephalitozoon</taxon>
    </lineage>
</organism>
<evidence type="ECO:0000256" key="1">
    <source>
        <dbReference type="SAM" id="Phobius"/>
    </source>
</evidence>
<evidence type="ECO:0000313" key="3">
    <source>
        <dbReference type="EMBL" id="WEL37909.1"/>
    </source>
</evidence>
<accession>A0A9Q9C1N3</accession>
<dbReference type="EMBL" id="CP075147">
    <property type="protein sequence ID" value="UTX42464.1"/>
    <property type="molecule type" value="Genomic_DNA"/>
</dbReference>